<dbReference type="InterPro" id="IPR003593">
    <property type="entry name" value="AAA+_ATPase"/>
</dbReference>
<evidence type="ECO:0000313" key="4">
    <source>
        <dbReference type="Proteomes" id="UP000886653"/>
    </source>
</evidence>
<dbReference type="OrthoDB" id="1534087at2759"/>
<reference evidence="3" key="1">
    <citation type="submission" date="2013-11" db="EMBL/GenBank/DDBJ databases">
        <title>Genome sequence of the fusiform rust pathogen reveals effectors for host alternation and coevolution with pine.</title>
        <authorList>
            <consortium name="DOE Joint Genome Institute"/>
            <person name="Smith K."/>
            <person name="Pendleton A."/>
            <person name="Kubisiak T."/>
            <person name="Anderson C."/>
            <person name="Salamov A."/>
            <person name="Aerts A."/>
            <person name="Riley R."/>
            <person name="Clum A."/>
            <person name="Lindquist E."/>
            <person name="Ence D."/>
            <person name="Campbell M."/>
            <person name="Kronenberg Z."/>
            <person name="Feau N."/>
            <person name="Dhillon B."/>
            <person name="Hamelin R."/>
            <person name="Burleigh J."/>
            <person name="Smith J."/>
            <person name="Yandell M."/>
            <person name="Nelson C."/>
            <person name="Grigoriev I."/>
            <person name="Davis J."/>
        </authorList>
    </citation>
    <scope>NUCLEOTIDE SEQUENCE</scope>
    <source>
        <strain evidence="3">G11</strain>
    </source>
</reference>
<dbReference type="InterPro" id="IPR027417">
    <property type="entry name" value="P-loop_NTPase"/>
</dbReference>
<feature type="coiled-coil region" evidence="1">
    <location>
        <begin position="864"/>
        <end position="891"/>
    </location>
</feature>
<accession>A0A9P6NXF7</accession>
<protein>
    <recommendedName>
        <fullName evidence="2">AAA+ ATPase domain-containing protein</fullName>
    </recommendedName>
</protein>
<gene>
    <name evidence="3" type="ORF">CROQUDRAFT_85830</name>
</gene>
<evidence type="ECO:0000259" key="2">
    <source>
        <dbReference type="SMART" id="SM00382"/>
    </source>
</evidence>
<dbReference type="SUPFAM" id="SSF52540">
    <property type="entry name" value="P-loop containing nucleoside triphosphate hydrolases"/>
    <property type="match status" value="1"/>
</dbReference>
<sequence length="926" mass="105123">MAVLDFVRSRKDLRYLIKQPDQSSSNYKTVRSTASSGMDFRERLLASARINRSSNAALPRQWSEKTTIRSCTSTRAFSPRRLPPRPACFGREKVLSTVVDILNEDFPPVLVLYGAAGIGKTTVALASLDMGPIKARYGSNRIWVDCSTALPGLEGFLDLIFIGMGQKTSPEPTQTITQLFKALDKAEKIRPLIVLDHFESIWDRVESREEVEHALDGLAELVTLLITSKHLEFPVFERGYRPIEIRALDGQSARQTFLHWRPQFANVEKANLDRFLCELDYYPLAIRLVASATSASDRDVRRLKIRWKEEQARWSKAEDEQASALDLAISYSLHSRLLIKADHAPKRLYALQLIASVPDGLSAVAMEDLLHLKADELNLQKALDGGLLTSLISEDQHSARYRMLAPIREYILSRYPLSSQQRADLHDYYLCFLEGRSLESENGHDQEPTMLQLMEEEVNLDFVISDALHSSSEETCLRAIWMVCYGPIYHSADVVRTAAKRAGELSELPLQINCLRHLVANRSTNLKSQYKNLETATDIFHKVGTHTLDRADCMEEFGDVLFALKWPTSAKTEYLGALKVLSSLSERARQATILFKLGQLHFLLIPDVNFSESLRYFNEALAIQRDLGDSGAECDSFVAISECFVKLENFDAALSHLDRAILLSQTVKESVYAEKYGLALRRLRILRLKGDLRSTGPLIDACIQSFCALELSLTQKAKFLNELGHLELLKGSNRDQARKDAILLWDCSDFLTDYSLFEPSTPAELDFSDLTAIKQFVSSHCRILTASDFAQISLPTWCSLFPLSDKDSELEIRPQAEYEKSGTVNRNLSWYQRWLQECIHWHNIHKRFGNANPWWEICKLTVRLQLHEARLAQEKGQLEDARRKFEGAGKNLGPNHSKMFGGSLSEYYPEDERIKCEVMAWACTYT</sequence>
<proteinExistence type="predicted"/>
<dbReference type="EMBL" id="MU167209">
    <property type="protein sequence ID" value="KAG0152118.1"/>
    <property type="molecule type" value="Genomic_DNA"/>
</dbReference>
<organism evidence="3 4">
    <name type="scientific">Cronartium quercuum f. sp. fusiforme G11</name>
    <dbReference type="NCBI Taxonomy" id="708437"/>
    <lineage>
        <taxon>Eukaryota</taxon>
        <taxon>Fungi</taxon>
        <taxon>Dikarya</taxon>
        <taxon>Basidiomycota</taxon>
        <taxon>Pucciniomycotina</taxon>
        <taxon>Pucciniomycetes</taxon>
        <taxon>Pucciniales</taxon>
        <taxon>Coleosporiaceae</taxon>
        <taxon>Cronartium</taxon>
    </lineage>
</organism>
<evidence type="ECO:0000256" key="1">
    <source>
        <dbReference type="SAM" id="Coils"/>
    </source>
</evidence>
<keyword evidence="1" id="KW-0175">Coiled coil</keyword>
<keyword evidence="4" id="KW-1185">Reference proteome</keyword>
<dbReference type="InterPro" id="IPR011990">
    <property type="entry name" value="TPR-like_helical_dom_sf"/>
</dbReference>
<name>A0A9P6NXF7_9BASI</name>
<dbReference type="SMART" id="SM00382">
    <property type="entry name" value="AAA"/>
    <property type="match status" value="1"/>
</dbReference>
<dbReference type="AlphaFoldDB" id="A0A9P6NXF7"/>
<dbReference type="InterPro" id="IPR049052">
    <property type="entry name" value="nSTAND1"/>
</dbReference>
<dbReference type="SUPFAM" id="SSF48452">
    <property type="entry name" value="TPR-like"/>
    <property type="match status" value="1"/>
</dbReference>
<dbReference type="Pfam" id="PF20703">
    <property type="entry name" value="nSTAND1"/>
    <property type="match status" value="1"/>
</dbReference>
<dbReference type="Gene3D" id="1.25.40.10">
    <property type="entry name" value="Tetratricopeptide repeat domain"/>
    <property type="match status" value="1"/>
</dbReference>
<comment type="caution">
    <text evidence="3">The sequence shown here is derived from an EMBL/GenBank/DDBJ whole genome shotgun (WGS) entry which is preliminary data.</text>
</comment>
<evidence type="ECO:0000313" key="3">
    <source>
        <dbReference type="EMBL" id="KAG0152118.1"/>
    </source>
</evidence>
<feature type="domain" description="AAA+ ATPase" evidence="2">
    <location>
        <begin position="106"/>
        <end position="249"/>
    </location>
</feature>
<dbReference type="Proteomes" id="UP000886653">
    <property type="component" value="Unassembled WGS sequence"/>
</dbReference>
<dbReference type="Gene3D" id="3.40.50.300">
    <property type="entry name" value="P-loop containing nucleotide triphosphate hydrolases"/>
    <property type="match status" value="1"/>
</dbReference>